<dbReference type="GO" id="GO:0046872">
    <property type="term" value="F:metal ion binding"/>
    <property type="evidence" value="ECO:0007669"/>
    <property type="project" value="UniProtKB-KW"/>
</dbReference>
<comment type="caution">
    <text evidence="5">The sequence shown here is derived from an EMBL/GenBank/DDBJ whole genome shotgun (WGS) entry which is preliminary data.</text>
</comment>
<evidence type="ECO:0000256" key="1">
    <source>
        <dbReference type="ARBA" id="ARBA00022448"/>
    </source>
</evidence>
<evidence type="ECO:0000256" key="2">
    <source>
        <dbReference type="ARBA" id="ARBA00022617"/>
    </source>
</evidence>
<dbReference type="Proteomes" id="UP000683925">
    <property type="component" value="Unassembled WGS sequence"/>
</dbReference>
<accession>A0A8S1XNZ2</accession>
<dbReference type="AlphaFoldDB" id="A0A8S1XNZ2"/>
<dbReference type="GO" id="GO:0005344">
    <property type="term" value="F:oxygen carrier activity"/>
    <property type="evidence" value="ECO:0007669"/>
    <property type="project" value="InterPro"/>
</dbReference>
<name>A0A8S1XNZ2_PAROT</name>
<sequence>MEMPKNIFRTSRFKEFAVSFHISYNDIKLQDLILNSCDQYVAYSHNKVNDYLKVYQNLIMDKQQGCLYERFGGDQQVSELIDQFYYKVLFDKLLRDKFLKADMSRVRYQQKRFFSQMMGDKKTQYTGRDLIEVHRNLNISDQQFDKFKIHLKSIAQDMEVSVEDIEELLEHVERHRNVIVFNK</sequence>
<dbReference type="PANTHER" id="PTHR47366:SF2">
    <property type="entry name" value="CHROMOSOME UNDETERMINED SCAFFOLD_37, WHOLE GENOME SHOTGUN SEQUENCE"/>
    <property type="match status" value="1"/>
</dbReference>
<evidence type="ECO:0000313" key="6">
    <source>
        <dbReference type="Proteomes" id="UP000683925"/>
    </source>
</evidence>
<organism evidence="5 6">
    <name type="scientific">Paramecium octaurelia</name>
    <dbReference type="NCBI Taxonomy" id="43137"/>
    <lineage>
        <taxon>Eukaryota</taxon>
        <taxon>Sar</taxon>
        <taxon>Alveolata</taxon>
        <taxon>Ciliophora</taxon>
        <taxon>Intramacronucleata</taxon>
        <taxon>Oligohymenophorea</taxon>
        <taxon>Peniculida</taxon>
        <taxon>Parameciidae</taxon>
        <taxon>Paramecium</taxon>
    </lineage>
</organism>
<keyword evidence="3" id="KW-0479">Metal-binding</keyword>
<dbReference type="PANTHER" id="PTHR47366">
    <property type="entry name" value="TWO-ON-TWO HEMOGLOBIN-3"/>
    <property type="match status" value="1"/>
</dbReference>
<dbReference type="CDD" id="cd00454">
    <property type="entry name" value="TrHb1_N"/>
    <property type="match status" value="1"/>
</dbReference>
<evidence type="ECO:0000313" key="5">
    <source>
        <dbReference type="EMBL" id="CAD8202793.1"/>
    </source>
</evidence>
<evidence type="ECO:0000256" key="3">
    <source>
        <dbReference type="ARBA" id="ARBA00022723"/>
    </source>
</evidence>
<keyword evidence="6" id="KW-1185">Reference proteome</keyword>
<dbReference type="GO" id="GO:0019825">
    <property type="term" value="F:oxygen binding"/>
    <property type="evidence" value="ECO:0007669"/>
    <property type="project" value="InterPro"/>
</dbReference>
<dbReference type="EMBL" id="CAJJDP010000128">
    <property type="protein sequence ID" value="CAD8202793.1"/>
    <property type="molecule type" value="Genomic_DNA"/>
</dbReference>
<evidence type="ECO:0000256" key="4">
    <source>
        <dbReference type="ARBA" id="ARBA00023004"/>
    </source>
</evidence>
<protein>
    <submittedName>
        <fullName evidence="5">Uncharacterized protein</fullName>
    </submittedName>
</protein>
<dbReference type="InterPro" id="IPR044203">
    <property type="entry name" value="GlbO/GLB3-like"/>
</dbReference>
<dbReference type="OMA" id="KQQGCLY"/>
<keyword evidence="4" id="KW-0408">Iron</keyword>
<gene>
    <name evidence="5" type="ORF">POCTA_138.1.T1280087</name>
</gene>
<reference evidence="5" key="1">
    <citation type="submission" date="2021-01" db="EMBL/GenBank/DDBJ databases">
        <authorList>
            <consortium name="Genoscope - CEA"/>
            <person name="William W."/>
        </authorList>
    </citation>
    <scope>NUCLEOTIDE SEQUENCE</scope>
</reference>
<proteinExistence type="predicted"/>
<dbReference type="InterPro" id="IPR001486">
    <property type="entry name" value="Hemoglobin_trunc"/>
</dbReference>
<keyword evidence="1" id="KW-0813">Transport</keyword>
<keyword evidence="2" id="KW-0349">Heme</keyword>
<dbReference type="Pfam" id="PF01152">
    <property type="entry name" value="Bac_globin"/>
    <property type="match status" value="1"/>
</dbReference>